<comment type="caution">
    <text evidence="1">The sequence shown here is derived from an EMBL/GenBank/DDBJ whole genome shotgun (WGS) entry which is preliminary data.</text>
</comment>
<dbReference type="EMBL" id="QQAH01000001">
    <property type="protein sequence ID" value="RDD83539.1"/>
    <property type="molecule type" value="Genomic_DNA"/>
</dbReference>
<dbReference type="RefSeq" id="WP_114843932.1">
    <property type="nucleotide sequence ID" value="NZ_JBHSPE010000001.1"/>
</dbReference>
<sequence length="100" mass="10876">MSSIGIIVRADANAGSLSQDWMPAPLGQRQVVESIVAELMSGTEHLMLTANIEGPEESADPRAITVSGVWGDEERAVLRQLCNRLSARFYVAETGEFEEL</sequence>
<name>A0A369UYX9_9GAMM</name>
<organism evidence="1 2">
    <name type="scientific">Dyella tabacisoli</name>
    <dbReference type="NCBI Taxonomy" id="2282381"/>
    <lineage>
        <taxon>Bacteria</taxon>
        <taxon>Pseudomonadati</taxon>
        <taxon>Pseudomonadota</taxon>
        <taxon>Gammaproteobacteria</taxon>
        <taxon>Lysobacterales</taxon>
        <taxon>Rhodanobacteraceae</taxon>
        <taxon>Dyella</taxon>
    </lineage>
</organism>
<gene>
    <name evidence="1" type="ORF">DVJ77_02895</name>
</gene>
<keyword evidence="2" id="KW-1185">Reference proteome</keyword>
<proteinExistence type="predicted"/>
<dbReference type="Proteomes" id="UP000253782">
    <property type="component" value="Unassembled WGS sequence"/>
</dbReference>
<dbReference type="OrthoDB" id="9255925at2"/>
<evidence type="ECO:0000313" key="1">
    <source>
        <dbReference type="EMBL" id="RDD83539.1"/>
    </source>
</evidence>
<evidence type="ECO:0000313" key="2">
    <source>
        <dbReference type="Proteomes" id="UP000253782"/>
    </source>
</evidence>
<dbReference type="AlphaFoldDB" id="A0A369UYX9"/>
<accession>A0A369UYX9</accession>
<reference evidence="1 2" key="1">
    <citation type="submission" date="2018-07" db="EMBL/GenBank/DDBJ databases">
        <title>Dyella tabacisoli L4-6T, whole genome shotgun sequence.</title>
        <authorList>
            <person name="Zhou X.-K."/>
            <person name="Li W.-J."/>
            <person name="Duan Y.-Q."/>
        </authorList>
    </citation>
    <scope>NUCLEOTIDE SEQUENCE [LARGE SCALE GENOMIC DNA]</scope>
    <source>
        <strain evidence="1 2">L4-6</strain>
    </source>
</reference>
<protein>
    <submittedName>
        <fullName evidence="1">Uncharacterized protein</fullName>
    </submittedName>
</protein>